<sequence length="78" mass="9243">MYGRFLGLEVKAPRGEPSELQLYNLEKIRKAGGRGILLYPKDFDNFKEFVADTEKGNSWYLDNIEFQDQWKEKLRKRG</sequence>
<keyword evidence="1" id="KW-0378">Hydrolase</keyword>
<organism evidence="1">
    <name type="scientific">Siphoviridae sp. ct7FW4</name>
    <dbReference type="NCBI Taxonomy" id="2826303"/>
    <lineage>
        <taxon>Viruses</taxon>
        <taxon>Duplodnaviria</taxon>
        <taxon>Heunggongvirae</taxon>
        <taxon>Uroviricota</taxon>
        <taxon>Caudoviricetes</taxon>
    </lineage>
</organism>
<dbReference type="Gene3D" id="3.40.1350.10">
    <property type="match status" value="1"/>
</dbReference>
<evidence type="ECO:0000313" key="1">
    <source>
        <dbReference type="EMBL" id="DAD79446.1"/>
    </source>
</evidence>
<dbReference type="GO" id="GO:0016787">
    <property type="term" value="F:hydrolase activity"/>
    <property type="evidence" value="ECO:0007669"/>
    <property type="project" value="UniProtKB-KW"/>
</dbReference>
<protein>
    <submittedName>
        <fullName evidence="1">Hydrolase</fullName>
    </submittedName>
</protein>
<accession>A0A8S5MB38</accession>
<reference evidence="1" key="1">
    <citation type="journal article" date="2021" name="Proc. Natl. Acad. Sci. U.S.A.">
        <title>A Catalog of Tens of Thousands of Viruses from Human Metagenomes Reveals Hidden Associations with Chronic Diseases.</title>
        <authorList>
            <person name="Tisza M.J."/>
            <person name="Buck C.B."/>
        </authorList>
    </citation>
    <scope>NUCLEOTIDE SEQUENCE</scope>
    <source>
        <strain evidence="1">Ct7FW4</strain>
    </source>
</reference>
<name>A0A8S5MB38_9CAUD</name>
<proteinExistence type="predicted"/>
<dbReference type="EMBL" id="BK014865">
    <property type="protein sequence ID" value="DAD79446.1"/>
    <property type="molecule type" value="Genomic_DNA"/>
</dbReference>
<dbReference type="InterPro" id="IPR011856">
    <property type="entry name" value="tRNA_endonuc-like_dom_sf"/>
</dbReference>
<dbReference type="GO" id="GO:0003676">
    <property type="term" value="F:nucleic acid binding"/>
    <property type="evidence" value="ECO:0007669"/>
    <property type="project" value="InterPro"/>
</dbReference>